<accession>A0A8B8QEX7</accession>
<keyword evidence="2" id="KW-0677">Repeat</keyword>
<evidence type="ECO:0000256" key="5">
    <source>
        <dbReference type="ARBA" id="ARBA00025782"/>
    </source>
</evidence>
<evidence type="ECO:0000256" key="6">
    <source>
        <dbReference type="ARBA" id="ARBA00047388"/>
    </source>
</evidence>
<evidence type="ECO:0000256" key="1">
    <source>
        <dbReference type="ARBA" id="ARBA00012612"/>
    </source>
</evidence>
<name>A0A8B8QEX7_9MYRT</name>
<keyword evidence="9" id="KW-1185">Reference proteome</keyword>
<dbReference type="PROSITE" id="PS00194">
    <property type="entry name" value="THIOREDOXIN_1"/>
    <property type="match status" value="1"/>
</dbReference>
<comment type="catalytic activity">
    <reaction evidence="7">
        <text>[protein]-dithiol + NADP(+) = [protein]-disulfide + NADPH + H(+)</text>
        <dbReference type="Rhea" id="RHEA:18753"/>
        <dbReference type="Rhea" id="RHEA-COMP:10593"/>
        <dbReference type="Rhea" id="RHEA-COMP:10594"/>
        <dbReference type="ChEBI" id="CHEBI:15378"/>
        <dbReference type="ChEBI" id="CHEBI:29950"/>
        <dbReference type="ChEBI" id="CHEBI:50058"/>
        <dbReference type="ChEBI" id="CHEBI:57783"/>
        <dbReference type="ChEBI" id="CHEBI:58349"/>
        <dbReference type="EC" id="1.8.1.8"/>
    </reaction>
</comment>
<evidence type="ECO:0000313" key="10">
    <source>
        <dbReference type="RefSeq" id="XP_030545103.1"/>
    </source>
</evidence>
<feature type="domain" description="Thioredoxin" evidence="8">
    <location>
        <begin position="322"/>
        <end position="482"/>
    </location>
</feature>
<dbReference type="CDD" id="cd03009">
    <property type="entry name" value="TryX_like_TryX_NRX"/>
    <property type="match status" value="2"/>
</dbReference>
<dbReference type="KEGG" id="rarg:115751353"/>
<evidence type="ECO:0000256" key="7">
    <source>
        <dbReference type="ARBA" id="ARBA00047804"/>
    </source>
</evidence>
<evidence type="ECO:0000259" key="8">
    <source>
        <dbReference type="PROSITE" id="PS51352"/>
    </source>
</evidence>
<dbReference type="PANTHER" id="PTHR13871">
    <property type="entry name" value="THIOREDOXIN"/>
    <property type="match status" value="1"/>
</dbReference>
<comment type="similarity">
    <text evidence="5">Belongs to the nucleoredoxin family.</text>
</comment>
<dbReference type="RefSeq" id="XP_030545103.1">
    <property type="nucleotide sequence ID" value="XM_030689243.2"/>
</dbReference>
<protein>
    <recommendedName>
        <fullName evidence="1">protein-disulfide reductase</fullName>
        <ecNumber evidence="1">1.8.1.8</ecNumber>
    </recommendedName>
</protein>
<organism evidence="9 10">
    <name type="scientific">Rhodamnia argentea</name>
    <dbReference type="NCBI Taxonomy" id="178133"/>
    <lineage>
        <taxon>Eukaryota</taxon>
        <taxon>Viridiplantae</taxon>
        <taxon>Streptophyta</taxon>
        <taxon>Embryophyta</taxon>
        <taxon>Tracheophyta</taxon>
        <taxon>Spermatophyta</taxon>
        <taxon>Magnoliopsida</taxon>
        <taxon>eudicotyledons</taxon>
        <taxon>Gunneridae</taxon>
        <taxon>Pentapetalae</taxon>
        <taxon>rosids</taxon>
        <taxon>malvids</taxon>
        <taxon>Myrtales</taxon>
        <taxon>Myrtaceae</taxon>
        <taxon>Myrtoideae</taxon>
        <taxon>Myrteae</taxon>
        <taxon>Australasian group</taxon>
        <taxon>Rhodamnia</taxon>
    </lineage>
</organism>
<dbReference type="InterPro" id="IPR052259">
    <property type="entry name" value="Nucleoredoxin-like"/>
</dbReference>
<dbReference type="GeneID" id="115751353"/>
<dbReference type="Pfam" id="PF13905">
    <property type="entry name" value="Thioredoxin_8"/>
    <property type="match status" value="3"/>
</dbReference>
<dbReference type="GO" id="GO:0004791">
    <property type="term" value="F:thioredoxin-disulfide reductase (NADPH) activity"/>
    <property type="evidence" value="ECO:0007669"/>
    <property type="project" value="InterPro"/>
</dbReference>
<dbReference type="Gene3D" id="3.40.30.10">
    <property type="entry name" value="Glutaredoxin"/>
    <property type="match status" value="3"/>
</dbReference>
<dbReference type="InterPro" id="IPR017937">
    <property type="entry name" value="Thioredoxin_CS"/>
</dbReference>
<evidence type="ECO:0000256" key="2">
    <source>
        <dbReference type="ARBA" id="ARBA00022737"/>
    </source>
</evidence>
<dbReference type="SUPFAM" id="SSF52833">
    <property type="entry name" value="Thioredoxin-like"/>
    <property type="match status" value="3"/>
</dbReference>
<evidence type="ECO:0000313" key="9">
    <source>
        <dbReference type="Proteomes" id="UP000827889"/>
    </source>
</evidence>
<dbReference type="OrthoDB" id="409136at2759"/>
<dbReference type="InterPro" id="IPR013766">
    <property type="entry name" value="Thioredoxin_domain"/>
</dbReference>
<evidence type="ECO:0000256" key="4">
    <source>
        <dbReference type="ARBA" id="ARBA00023027"/>
    </source>
</evidence>
<keyword evidence="3" id="KW-0560">Oxidoreductase</keyword>
<comment type="catalytic activity">
    <reaction evidence="6">
        <text>[protein]-dithiol + NAD(+) = [protein]-disulfide + NADH + H(+)</text>
        <dbReference type="Rhea" id="RHEA:18749"/>
        <dbReference type="Rhea" id="RHEA-COMP:10593"/>
        <dbReference type="Rhea" id="RHEA-COMP:10594"/>
        <dbReference type="ChEBI" id="CHEBI:15378"/>
        <dbReference type="ChEBI" id="CHEBI:29950"/>
        <dbReference type="ChEBI" id="CHEBI:50058"/>
        <dbReference type="ChEBI" id="CHEBI:57540"/>
        <dbReference type="ChEBI" id="CHEBI:57945"/>
        <dbReference type="EC" id="1.8.1.8"/>
    </reaction>
</comment>
<gene>
    <name evidence="10" type="primary">LOC115751353</name>
</gene>
<keyword evidence="4" id="KW-0520">NAD</keyword>
<dbReference type="PROSITE" id="PS51352">
    <property type="entry name" value="THIOREDOXIN_2"/>
    <property type="match status" value="2"/>
</dbReference>
<evidence type="ECO:0000256" key="3">
    <source>
        <dbReference type="ARBA" id="ARBA00023002"/>
    </source>
</evidence>
<dbReference type="InterPro" id="IPR045870">
    <property type="entry name" value="TryX_NRX_thioredoxin_dom"/>
</dbReference>
<dbReference type="PANTHER" id="PTHR13871:SF104">
    <property type="entry name" value="NUCLEOREDOXIN 1 ISOFORM X1-RELATED"/>
    <property type="match status" value="1"/>
</dbReference>
<reference evidence="9" key="1">
    <citation type="submission" date="2025-05" db="UniProtKB">
        <authorList>
            <consortium name="RefSeq"/>
        </authorList>
    </citation>
    <scope>NUCLEOTIDE SEQUENCE [LARGE SCALE GENOMIC DNA]</scope>
</reference>
<dbReference type="EC" id="1.8.1.8" evidence="1"/>
<dbReference type="InterPro" id="IPR012336">
    <property type="entry name" value="Thioredoxin-like_fold"/>
</dbReference>
<dbReference type="InterPro" id="IPR036249">
    <property type="entry name" value="Thioredoxin-like_sf"/>
</dbReference>
<reference evidence="10" key="2">
    <citation type="submission" date="2025-08" db="UniProtKB">
        <authorList>
            <consortium name="RefSeq"/>
        </authorList>
    </citation>
    <scope>IDENTIFICATION</scope>
    <source>
        <tissue evidence="10">Leaf</tissue>
    </source>
</reference>
<sequence>MADVVGDGARHDVQSLLSSPDRDFLIRNNGDQVEVASLKGKTIGLYFSASWCGPCHQFTPTLAEVYNEVSPRGDLEIIFISADEDEESFSEYFSKMPWLAVPFPDSDKRDSLDELFEVRGIPHLVFLDGTGRVLTDSGVEIVREYGVEGHPFTPELIKELKDRDEAARRNQSLTSLLVHGSRDFVVSSDWKKVPVTELEGKTVGLYFSLSMYRACVDFAPMLREVYEKLKAQGESFEIVQIPLDDDEESFKQAFGSMPWLSLPLEDKKCEKLVRYFELSTLPTLVIIGPDGKTLHSNVAKTVEEHGVAAYPFTPEKLAELAELEKKREESQTLESILVSGDRDFVIGKEGNKIPVSGLAGKTVLLYFSAHWCPPCRAFLPVLMEAYEKIKANDNAFEVIFISSDNDQTAFDDYFAEMPWLALPFGDERKKSLDRKFQVNEIPALIAIGSTGRTLTKEARALTSEHGADAYPFTAEHLKELEAKSTEIEPDG</sequence>
<feature type="domain" description="Thioredoxin" evidence="8">
    <location>
        <begin position="13"/>
        <end position="166"/>
    </location>
</feature>
<dbReference type="Proteomes" id="UP000827889">
    <property type="component" value="Chromosome 1"/>
</dbReference>
<dbReference type="AlphaFoldDB" id="A0A8B8QEX7"/>
<proteinExistence type="inferred from homology"/>